<evidence type="ECO:0000313" key="2">
    <source>
        <dbReference type="EMBL" id="QEW03942.1"/>
    </source>
</evidence>
<accession>A0A5J6L6L3</accession>
<feature type="transmembrane region" description="Helical" evidence="1">
    <location>
        <begin position="100"/>
        <end position="125"/>
    </location>
</feature>
<dbReference type="Proteomes" id="UP000325516">
    <property type="component" value="Chromosome"/>
</dbReference>
<keyword evidence="1" id="KW-0472">Membrane</keyword>
<organism evidence="2 3">
    <name type="scientific">Microbacterium lushaniae</name>
    <dbReference type="NCBI Taxonomy" id="2614639"/>
    <lineage>
        <taxon>Bacteria</taxon>
        <taxon>Bacillati</taxon>
        <taxon>Actinomycetota</taxon>
        <taxon>Actinomycetes</taxon>
        <taxon>Micrococcales</taxon>
        <taxon>Microbacteriaceae</taxon>
        <taxon>Microbacterium</taxon>
    </lineage>
</organism>
<keyword evidence="1" id="KW-0812">Transmembrane</keyword>
<sequence length="134" mass="13233">MTDAARHEALRRRIAGRIAAAQAALLGAAAFAGLLPGATILLGLLSSDPPLDALRAGGAVLLAAAVWRGDAPALSRALLAVGGVGLAFAAWVLLDPHMAGLLTAGATPLEGAISAAFGAVALATARLKKRTTVP</sequence>
<dbReference type="KEGG" id="mlz:F6J85_13160"/>
<feature type="transmembrane region" description="Helical" evidence="1">
    <location>
        <begin position="21"/>
        <end position="45"/>
    </location>
</feature>
<evidence type="ECO:0000256" key="1">
    <source>
        <dbReference type="SAM" id="Phobius"/>
    </source>
</evidence>
<dbReference type="AlphaFoldDB" id="A0A5J6L6L3"/>
<dbReference type="RefSeq" id="WP_150925624.1">
    <property type="nucleotide sequence ID" value="NZ_CP044232.1"/>
</dbReference>
<keyword evidence="1" id="KW-1133">Transmembrane helix</keyword>
<dbReference type="EMBL" id="CP044232">
    <property type="protein sequence ID" value="QEW03942.1"/>
    <property type="molecule type" value="Genomic_DNA"/>
</dbReference>
<feature type="transmembrane region" description="Helical" evidence="1">
    <location>
        <begin position="74"/>
        <end position="94"/>
    </location>
</feature>
<proteinExistence type="predicted"/>
<name>A0A5J6L6L3_9MICO</name>
<keyword evidence="3" id="KW-1185">Reference proteome</keyword>
<evidence type="ECO:0000313" key="3">
    <source>
        <dbReference type="Proteomes" id="UP000325516"/>
    </source>
</evidence>
<gene>
    <name evidence="2" type="ORF">F6J85_13160</name>
</gene>
<protein>
    <submittedName>
        <fullName evidence="2">Uncharacterized protein</fullName>
    </submittedName>
</protein>
<reference evidence="3" key="1">
    <citation type="submission" date="2019-09" db="EMBL/GenBank/DDBJ databases">
        <title>Mumia zhuanghuii sp. nov. isolated from the intestinal contents of plateau pika (Ochotona curzoniae) in the Qinghai-Tibet plateau of China.</title>
        <authorList>
            <person name="Tian Z."/>
        </authorList>
    </citation>
    <scope>NUCLEOTIDE SEQUENCE [LARGE SCALE GENOMIC DNA]</scope>
    <source>
        <strain evidence="3">L-031</strain>
    </source>
</reference>